<dbReference type="InterPro" id="IPR050312">
    <property type="entry name" value="IolE/XylAMocC-like"/>
</dbReference>
<evidence type="ECO:0000259" key="2">
    <source>
        <dbReference type="Pfam" id="PF01261"/>
    </source>
</evidence>
<dbReference type="InterPro" id="IPR013022">
    <property type="entry name" value="Xyl_isomerase-like_TIM-brl"/>
</dbReference>
<evidence type="ECO:0000313" key="3">
    <source>
        <dbReference type="EMBL" id="MFC5811684.1"/>
    </source>
</evidence>
<dbReference type="Pfam" id="PF01261">
    <property type="entry name" value="AP_endonuc_2"/>
    <property type="match status" value="1"/>
</dbReference>
<dbReference type="GO" id="GO:0016853">
    <property type="term" value="F:isomerase activity"/>
    <property type="evidence" value="ECO:0007669"/>
    <property type="project" value="UniProtKB-KW"/>
</dbReference>
<feature type="compositionally biased region" description="Pro residues" evidence="1">
    <location>
        <begin position="272"/>
        <end position="284"/>
    </location>
</feature>
<reference evidence="4" key="1">
    <citation type="journal article" date="2019" name="Int. J. Syst. Evol. Microbiol.">
        <title>The Global Catalogue of Microorganisms (GCM) 10K type strain sequencing project: providing services to taxonomists for standard genome sequencing and annotation.</title>
        <authorList>
            <consortium name="The Broad Institute Genomics Platform"/>
            <consortium name="The Broad Institute Genome Sequencing Center for Infectious Disease"/>
            <person name="Wu L."/>
            <person name="Ma J."/>
        </authorList>
    </citation>
    <scope>NUCLEOTIDE SEQUENCE [LARGE SCALE GENOMIC DNA]</scope>
    <source>
        <strain evidence="4">JCM 9918</strain>
    </source>
</reference>
<accession>A0ABW1BFH5</accession>
<protein>
    <submittedName>
        <fullName evidence="3">Sugar phosphate isomerase/epimerase family protein</fullName>
    </submittedName>
</protein>
<dbReference type="EMBL" id="JBHSNZ010000026">
    <property type="protein sequence ID" value="MFC5811684.1"/>
    <property type="molecule type" value="Genomic_DNA"/>
</dbReference>
<comment type="caution">
    <text evidence="3">The sequence shown here is derived from an EMBL/GenBank/DDBJ whole genome shotgun (WGS) entry which is preliminary data.</text>
</comment>
<gene>
    <name evidence="3" type="ORF">ACFQGO_29970</name>
</gene>
<dbReference type="Gene3D" id="3.20.20.150">
    <property type="entry name" value="Divalent-metal-dependent TIM barrel enzymes"/>
    <property type="match status" value="1"/>
</dbReference>
<keyword evidence="4" id="KW-1185">Reference proteome</keyword>
<dbReference type="RefSeq" id="WP_272171480.1">
    <property type="nucleotide sequence ID" value="NZ_JAQOSL010000031.1"/>
</dbReference>
<name>A0ABW1BFH5_9ACTN</name>
<proteinExistence type="predicted"/>
<dbReference type="InterPro" id="IPR036237">
    <property type="entry name" value="Xyl_isomerase-like_sf"/>
</dbReference>
<dbReference type="PANTHER" id="PTHR12110">
    <property type="entry name" value="HYDROXYPYRUVATE ISOMERASE"/>
    <property type="match status" value="1"/>
</dbReference>
<organism evidence="3 4">
    <name type="scientific">Streptomyces heilongjiangensis</name>
    <dbReference type="NCBI Taxonomy" id="945052"/>
    <lineage>
        <taxon>Bacteria</taxon>
        <taxon>Bacillati</taxon>
        <taxon>Actinomycetota</taxon>
        <taxon>Actinomycetes</taxon>
        <taxon>Kitasatosporales</taxon>
        <taxon>Streptomycetaceae</taxon>
        <taxon>Streptomyces</taxon>
    </lineage>
</organism>
<dbReference type="Proteomes" id="UP001596112">
    <property type="component" value="Unassembled WGS sequence"/>
</dbReference>
<dbReference type="SUPFAM" id="SSF51658">
    <property type="entry name" value="Xylose isomerase-like"/>
    <property type="match status" value="1"/>
</dbReference>
<evidence type="ECO:0000256" key="1">
    <source>
        <dbReference type="SAM" id="MobiDB-lite"/>
    </source>
</evidence>
<feature type="domain" description="Xylose isomerase-like TIM barrel" evidence="2">
    <location>
        <begin position="26"/>
        <end position="265"/>
    </location>
</feature>
<evidence type="ECO:0000313" key="4">
    <source>
        <dbReference type="Proteomes" id="UP001596112"/>
    </source>
</evidence>
<feature type="region of interest" description="Disordered" evidence="1">
    <location>
        <begin position="267"/>
        <end position="290"/>
    </location>
</feature>
<keyword evidence="3" id="KW-0413">Isomerase</keyword>
<sequence length="290" mass="31826">MSTGVLTDRGQLEALLPYDPEVVEFYNYPSTMVPELARFCARHSIRPALHTPVPYDLAEPLRRFAPTGPDPEEAARALRLALQTIRLASDLDAIHVVVHFPSPYPPYPTEGFAERCAEFLSELAEAARSHSTSVLVENMTGHPLLHSPEQYARVLEGTGLGLCLDLGHAHLLGDRGGPLRFGQVLGPTVRSMHVYNTTPDRCREHGHEAVAPGQTSRDGYMDLGALLPRLLALTRPQVVIMEHAPLPTGSRDPEGPRRTADWLRRLISRAPAPDPAPATHPPVPASKEMR</sequence>